<dbReference type="GO" id="GO:0005634">
    <property type="term" value="C:nucleus"/>
    <property type="evidence" value="ECO:0007669"/>
    <property type="project" value="UniProtKB-SubCell"/>
</dbReference>
<evidence type="ECO:0000256" key="2">
    <source>
        <dbReference type="ARBA" id="ARBA00009993"/>
    </source>
</evidence>
<keyword evidence="4" id="KW-0539">Nucleus</keyword>
<comment type="similarity">
    <text evidence="2">Belongs to the SKP1 family.</text>
</comment>
<proteinExistence type="inferred from homology"/>
<dbReference type="GO" id="GO:0006511">
    <property type="term" value="P:ubiquitin-dependent protein catabolic process"/>
    <property type="evidence" value="ECO:0007669"/>
    <property type="project" value="InterPro"/>
</dbReference>
<dbReference type="PANTHER" id="PTHR20648">
    <property type="entry name" value="ELONGIN-C"/>
    <property type="match status" value="1"/>
</dbReference>
<dbReference type="Proteomes" id="UP000499080">
    <property type="component" value="Unassembled WGS sequence"/>
</dbReference>
<dbReference type="OrthoDB" id="249087at2759"/>
<evidence type="ECO:0000256" key="1">
    <source>
        <dbReference type="ARBA" id="ARBA00004123"/>
    </source>
</evidence>
<evidence type="ECO:0000313" key="6">
    <source>
        <dbReference type="EMBL" id="GBN40273.1"/>
    </source>
</evidence>
<dbReference type="InterPro" id="IPR011333">
    <property type="entry name" value="SKP1/BTB/POZ_sf"/>
</dbReference>
<comment type="caution">
    <text evidence="6">The sequence shown here is derived from an EMBL/GenBank/DDBJ whole genome shotgun (WGS) entry which is preliminary data.</text>
</comment>
<keyword evidence="7" id="KW-1185">Reference proteome</keyword>
<dbReference type="InterPro" id="IPR016073">
    <property type="entry name" value="Skp1_comp_POZ"/>
</dbReference>
<sequence length="114" mass="13256">MDENIVLTYGGCTGPDAEYIKLISSDGHEIYIKQKYTIVSKTIKEMLQTRKILNRGDENVVRFEDITSHLLVKVCQYFTFKAYYTSRHFQSVPRFKIDEAMMGDLLHVANILRC</sequence>
<dbReference type="Gene3D" id="3.30.710.10">
    <property type="entry name" value="Potassium Channel Kv1.1, Chain A"/>
    <property type="match status" value="1"/>
</dbReference>
<dbReference type="SMART" id="SM00512">
    <property type="entry name" value="Skp1"/>
    <property type="match status" value="1"/>
</dbReference>
<comment type="subcellular location">
    <subcellularLocation>
        <location evidence="1">Nucleus</location>
    </subcellularLocation>
</comment>
<protein>
    <recommendedName>
        <fullName evidence="3">Elongin-C</fullName>
    </recommendedName>
</protein>
<evidence type="ECO:0000259" key="5">
    <source>
        <dbReference type="Pfam" id="PF03931"/>
    </source>
</evidence>
<dbReference type="Pfam" id="PF03931">
    <property type="entry name" value="Skp1_POZ"/>
    <property type="match status" value="1"/>
</dbReference>
<evidence type="ECO:0000313" key="7">
    <source>
        <dbReference type="Proteomes" id="UP000499080"/>
    </source>
</evidence>
<evidence type="ECO:0000256" key="4">
    <source>
        <dbReference type="ARBA" id="ARBA00023242"/>
    </source>
</evidence>
<feature type="domain" description="SKP1 component POZ" evidence="5">
    <location>
        <begin position="19"/>
        <end position="80"/>
    </location>
</feature>
<evidence type="ECO:0000256" key="3">
    <source>
        <dbReference type="ARBA" id="ARBA00021347"/>
    </source>
</evidence>
<dbReference type="FunFam" id="3.30.710.10:FF:000035">
    <property type="entry name" value="Elongin C transcription elongation factor"/>
    <property type="match status" value="1"/>
</dbReference>
<gene>
    <name evidence="6" type="primary">Eloc_3</name>
    <name evidence="6" type="ORF">AVEN_48533_1</name>
</gene>
<dbReference type="InterPro" id="IPR001232">
    <property type="entry name" value="SKP1-like"/>
</dbReference>
<organism evidence="6 7">
    <name type="scientific">Araneus ventricosus</name>
    <name type="common">Orbweaver spider</name>
    <name type="synonym">Epeira ventricosa</name>
    <dbReference type="NCBI Taxonomy" id="182803"/>
    <lineage>
        <taxon>Eukaryota</taxon>
        <taxon>Metazoa</taxon>
        <taxon>Ecdysozoa</taxon>
        <taxon>Arthropoda</taxon>
        <taxon>Chelicerata</taxon>
        <taxon>Arachnida</taxon>
        <taxon>Araneae</taxon>
        <taxon>Araneomorphae</taxon>
        <taxon>Entelegynae</taxon>
        <taxon>Araneoidea</taxon>
        <taxon>Araneidae</taxon>
        <taxon>Araneus</taxon>
    </lineage>
</organism>
<dbReference type="SUPFAM" id="SSF54695">
    <property type="entry name" value="POZ domain"/>
    <property type="match status" value="1"/>
</dbReference>
<reference evidence="6 7" key="1">
    <citation type="journal article" date="2019" name="Sci. Rep.">
        <title>Orb-weaving spider Araneus ventricosus genome elucidates the spidroin gene catalogue.</title>
        <authorList>
            <person name="Kono N."/>
            <person name="Nakamura H."/>
            <person name="Ohtoshi R."/>
            <person name="Moran D.A.P."/>
            <person name="Shinohara A."/>
            <person name="Yoshida Y."/>
            <person name="Fujiwara M."/>
            <person name="Mori M."/>
            <person name="Tomita M."/>
            <person name="Arakawa K."/>
        </authorList>
    </citation>
    <scope>NUCLEOTIDE SEQUENCE [LARGE SCALE GENOMIC DNA]</scope>
</reference>
<accession>A0A4Y2NND3</accession>
<dbReference type="AlphaFoldDB" id="A0A4Y2NND3"/>
<dbReference type="EMBL" id="BGPR01009479">
    <property type="protein sequence ID" value="GBN40273.1"/>
    <property type="molecule type" value="Genomic_DNA"/>
</dbReference>
<name>A0A4Y2NND3_ARAVE</name>
<dbReference type="InterPro" id="IPR039948">
    <property type="entry name" value="ELC1"/>
</dbReference>